<evidence type="ECO:0000313" key="2">
    <source>
        <dbReference type="EMBL" id="KAK7689472.1"/>
    </source>
</evidence>
<accession>A0AAW0GHU2</accession>
<name>A0AAW0GHU2_9APHY</name>
<dbReference type="Proteomes" id="UP001385951">
    <property type="component" value="Unassembled WGS sequence"/>
</dbReference>
<dbReference type="EMBL" id="JASBNA010000008">
    <property type="protein sequence ID" value="KAK7689472.1"/>
    <property type="molecule type" value="Genomic_DNA"/>
</dbReference>
<feature type="compositionally biased region" description="Basic and acidic residues" evidence="1">
    <location>
        <begin position="79"/>
        <end position="92"/>
    </location>
</feature>
<gene>
    <name evidence="2" type="ORF">QCA50_007264</name>
</gene>
<feature type="compositionally biased region" description="Polar residues" evidence="1">
    <location>
        <begin position="54"/>
        <end position="64"/>
    </location>
</feature>
<comment type="caution">
    <text evidence="2">The sequence shown here is derived from an EMBL/GenBank/DDBJ whole genome shotgun (WGS) entry which is preliminary data.</text>
</comment>
<evidence type="ECO:0000256" key="1">
    <source>
        <dbReference type="SAM" id="MobiDB-lite"/>
    </source>
</evidence>
<proteinExistence type="predicted"/>
<reference evidence="2 3" key="1">
    <citation type="submission" date="2022-09" db="EMBL/GenBank/DDBJ databases">
        <authorList>
            <person name="Palmer J.M."/>
        </authorList>
    </citation>
    <scope>NUCLEOTIDE SEQUENCE [LARGE SCALE GENOMIC DNA]</scope>
    <source>
        <strain evidence="2 3">DSM 7382</strain>
    </source>
</reference>
<evidence type="ECO:0000313" key="3">
    <source>
        <dbReference type="Proteomes" id="UP001385951"/>
    </source>
</evidence>
<sequence length="103" mass="12272">MFSKRLEQQQHLVRLDGRLKRMFSDVPEKPKEKNIISFRLYETHALRKRHWPQWFSNNNPSSQVQERDATRVSFPTISNRERKPREPGDESSLRPSPPMCVTP</sequence>
<protein>
    <submittedName>
        <fullName evidence="2">Uncharacterized protein</fullName>
    </submittedName>
</protein>
<keyword evidence="3" id="KW-1185">Reference proteome</keyword>
<organism evidence="2 3">
    <name type="scientific">Cerrena zonata</name>
    <dbReference type="NCBI Taxonomy" id="2478898"/>
    <lineage>
        <taxon>Eukaryota</taxon>
        <taxon>Fungi</taxon>
        <taxon>Dikarya</taxon>
        <taxon>Basidiomycota</taxon>
        <taxon>Agaricomycotina</taxon>
        <taxon>Agaricomycetes</taxon>
        <taxon>Polyporales</taxon>
        <taxon>Cerrenaceae</taxon>
        <taxon>Cerrena</taxon>
    </lineage>
</organism>
<dbReference type="AlphaFoldDB" id="A0AAW0GHU2"/>
<feature type="region of interest" description="Disordered" evidence="1">
    <location>
        <begin position="53"/>
        <end position="103"/>
    </location>
</feature>